<dbReference type="Proteomes" id="UP000683360">
    <property type="component" value="Unassembled WGS sequence"/>
</dbReference>
<evidence type="ECO:0000259" key="8">
    <source>
        <dbReference type="PROSITE" id="PS50262"/>
    </source>
</evidence>
<evidence type="ECO:0000256" key="6">
    <source>
        <dbReference type="ARBA" id="ARBA00023136"/>
    </source>
</evidence>
<comment type="pathway">
    <text evidence="7">Protein modification; protein glycosylation.</text>
</comment>
<dbReference type="Pfam" id="PF01531">
    <property type="entry name" value="Glyco_transf_11"/>
    <property type="match status" value="1"/>
</dbReference>
<dbReference type="InterPro" id="IPR002516">
    <property type="entry name" value="Glyco_trans_11"/>
</dbReference>
<dbReference type="InterPro" id="IPR000276">
    <property type="entry name" value="GPCR_Rhodpsn"/>
</dbReference>
<dbReference type="AlphaFoldDB" id="A0A8S3VBH8"/>
<dbReference type="GO" id="GO:0008107">
    <property type="term" value="F:galactoside 2-alpha-L-fucosyltransferase activity"/>
    <property type="evidence" value="ECO:0007669"/>
    <property type="project" value="InterPro"/>
</dbReference>
<dbReference type="EC" id="2.4.1.-" evidence="7"/>
<feature type="transmembrane region" description="Helical" evidence="7">
    <location>
        <begin position="402"/>
        <end position="423"/>
    </location>
</feature>
<gene>
    <name evidence="9" type="ORF">MEDL_65610</name>
</gene>
<dbReference type="Pfam" id="PF00001">
    <property type="entry name" value="7tm_1"/>
    <property type="match status" value="1"/>
</dbReference>
<evidence type="ECO:0000256" key="2">
    <source>
        <dbReference type="ARBA" id="ARBA00022676"/>
    </source>
</evidence>
<dbReference type="Gene3D" id="1.20.1070.10">
    <property type="entry name" value="Rhodopsin 7-helix transmembrane proteins"/>
    <property type="match status" value="1"/>
</dbReference>
<protein>
    <recommendedName>
        <fullName evidence="7">L-Fucosyltransferase</fullName>
        <ecNumber evidence="7">2.4.1.-</ecNumber>
    </recommendedName>
</protein>
<proteinExistence type="inferred from homology"/>
<feature type="transmembrane region" description="Helical" evidence="7">
    <location>
        <begin position="706"/>
        <end position="727"/>
    </location>
</feature>
<feature type="transmembrane region" description="Helical" evidence="7">
    <location>
        <begin position="567"/>
        <end position="588"/>
    </location>
</feature>
<sequence length="751" mass="86041">MLFSKSSLFSNICLCILYDCGQRFRHQSINDRPIFDPPTYLCPYFRGGLGNLMFMYASLYGIAKNKRMILVLEKKDHINTVFPNLDVLKLNNTSSVCGVNVQVVGEKRPCAYDIETISFNRRRNSQHRSYLQSWKYFEKFESEIRKQFAFTQEVQTQAQSIINKYTSSYIKQKGISENLQIIGIHLRRGDYLKDYNIKYGYQTVNKEYMEKALKYYRTKFKNCLFLVFTGHSKDAVKWRAENINGSDVIHVEANSRNVDMCALSKCNHTIITVGSFGWWAAWLNNGNTVYFKDVARQNSSLRSDFSDDMKDFFPPNWIALIVLGESSGNLFLSLNSFPRKTNNYHGLKTVNFSSDKPSEGLVTQQFLKGLFRMDSNLTNGTNTSLSEIDYQRFLDEAIPATIYLVVLSVVGTIGNMHTILVYMKSPVMAKYSVRVFIIWLAITDLTACLFCMPFEIFDLRFNYTWSSDGACKFFKFLNHVVTGASASLLTIIAIERYKLFAKNLPKLFASLERQNVVSAVLVGFSVVLSIPTAIFYGRNDKETNIFGLIGKDCSFSSEYRKMQTAGVYYSILAIIGLVCIVLSVVSYGRILREIFIRKEWRKSLGKKSVPSVNSTSDMRSETTQVHVISTIQNADVKINNMQIEICKKAKKKQSRSSHNLGNAIRLTISLMIATAVSYIGNLLYVFTLMVRMLHRQVYHTHIRPVSFILVRGYFINNAINPIVFCLLDRTFRQECMKLYKNICSRKNISTA</sequence>
<name>A0A8S3VBH8_MYTED</name>
<keyword evidence="5 7" id="KW-1133">Transmembrane helix</keyword>
<evidence type="ECO:0000313" key="10">
    <source>
        <dbReference type="Proteomes" id="UP000683360"/>
    </source>
</evidence>
<dbReference type="OrthoDB" id="3226at2759"/>
<dbReference type="EMBL" id="CAJPWZ010003220">
    <property type="protein sequence ID" value="CAG2254119.1"/>
    <property type="molecule type" value="Genomic_DNA"/>
</dbReference>
<organism evidence="9 10">
    <name type="scientific">Mytilus edulis</name>
    <name type="common">Blue mussel</name>
    <dbReference type="NCBI Taxonomy" id="6550"/>
    <lineage>
        <taxon>Eukaryota</taxon>
        <taxon>Metazoa</taxon>
        <taxon>Spiralia</taxon>
        <taxon>Lophotrochozoa</taxon>
        <taxon>Mollusca</taxon>
        <taxon>Bivalvia</taxon>
        <taxon>Autobranchia</taxon>
        <taxon>Pteriomorphia</taxon>
        <taxon>Mytilida</taxon>
        <taxon>Mytiloidea</taxon>
        <taxon>Mytilidae</taxon>
        <taxon>Mytilinae</taxon>
        <taxon>Mytilus</taxon>
    </lineage>
</organism>
<feature type="transmembrane region" description="Helical" evidence="7">
    <location>
        <begin position="435"/>
        <end position="456"/>
    </location>
</feature>
<dbReference type="PANTHER" id="PTHR11927:SF9">
    <property type="entry name" value="L-FUCOSYLTRANSFERASE"/>
    <property type="match status" value="1"/>
</dbReference>
<comment type="similarity">
    <text evidence="7">Belongs to the glycosyltransferase 11 family.</text>
</comment>
<keyword evidence="6 7" id="KW-0472">Membrane</keyword>
<dbReference type="CDD" id="cd00637">
    <property type="entry name" value="7tm_classA_rhodopsin-like"/>
    <property type="match status" value="1"/>
</dbReference>
<dbReference type="CDD" id="cd11301">
    <property type="entry name" value="Fut1_Fut2_like"/>
    <property type="match status" value="1"/>
</dbReference>
<dbReference type="PROSITE" id="PS50262">
    <property type="entry name" value="G_PROTEIN_RECEP_F1_2"/>
    <property type="match status" value="1"/>
</dbReference>
<feature type="transmembrane region" description="Helical" evidence="7">
    <location>
        <begin position="663"/>
        <end position="686"/>
    </location>
</feature>
<keyword evidence="7" id="KW-0333">Golgi apparatus</keyword>
<feature type="transmembrane region" description="Helical" evidence="7">
    <location>
        <begin position="476"/>
        <end position="494"/>
    </location>
</feature>
<evidence type="ECO:0000256" key="4">
    <source>
        <dbReference type="ARBA" id="ARBA00022692"/>
    </source>
</evidence>
<reference evidence="9" key="1">
    <citation type="submission" date="2021-03" db="EMBL/GenBank/DDBJ databases">
        <authorList>
            <person name="Bekaert M."/>
        </authorList>
    </citation>
    <scope>NUCLEOTIDE SEQUENCE</scope>
</reference>
<dbReference type="GO" id="GO:0004930">
    <property type="term" value="F:G protein-coupled receptor activity"/>
    <property type="evidence" value="ECO:0007669"/>
    <property type="project" value="InterPro"/>
</dbReference>
<dbReference type="PANTHER" id="PTHR11927">
    <property type="entry name" value="GALACTOSIDE 2-L-FUCOSYLTRANSFERASE"/>
    <property type="match status" value="1"/>
</dbReference>
<keyword evidence="7" id="KW-0735">Signal-anchor</keyword>
<keyword evidence="2 7" id="KW-0328">Glycosyltransferase</keyword>
<accession>A0A8S3VBH8</accession>
<dbReference type="GO" id="GO:0005975">
    <property type="term" value="P:carbohydrate metabolic process"/>
    <property type="evidence" value="ECO:0007669"/>
    <property type="project" value="InterPro"/>
</dbReference>
<comment type="caution">
    <text evidence="9">The sequence shown here is derived from an EMBL/GenBank/DDBJ whole genome shotgun (WGS) entry which is preliminary data.</text>
</comment>
<feature type="transmembrane region" description="Helical" evidence="7">
    <location>
        <begin position="515"/>
        <end position="536"/>
    </location>
</feature>
<feature type="domain" description="G-protein coupled receptors family 1 profile" evidence="8">
    <location>
        <begin position="414"/>
        <end position="724"/>
    </location>
</feature>
<evidence type="ECO:0000256" key="5">
    <source>
        <dbReference type="ARBA" id="ARBA00022989"/>
    </source>
</evidence>
<comment type="caution">
    <text evidence="7">Lacks conserved residue(s) required for the propagation of feature annotation.</text>
</comment>
<dbReference type="GO" id="GO:0032580">
    <property type="term" value="C:Golgi cisterna membrane"/>
    <property type="evidence" value="ECO:0007669"/>
    <property type="project" value="UniProtKB-SubCell"/>
</dbReference>
<evidence type="ECO:0000256" key="3">
    <source>
        <dbReference type="ARBA" id="ARBA00022679"/>
    </source>
</evidence>
<dbReference type="InterPro" id="IPR017452">
    <property type="entry name" value="GPCR_Rhodpsn_7TM"/>
</dbReference>
<evidence type="ECO:0000256" key="1">
    <source>
        <dbReference type="ARBA" id="ARBA00004370"/>
    </source>
</evidence>
<comment type="subcellular location">
    <subcellularLocation>
        <location evidence="7">Golgi apparatus</location>
        <location evidence="7">Golgi stack membrane</location>
        <topology evidence="7">Single-pass type II membrane protein</topology>
    </subcellularLocation>
    <subcellularLocation>
        <location evidence="1">Membrane</location>
    </subcellularLocation>
</comment>
<keyword evidence="4 7" id="KW-0812">Transmembrane</keyword>
<keyword evidence="7" id="KW-0325">Glycoprotein</keyword>
<keyword evidence="3 7" id="KW-0808">Transferase</keyword>
<dbReference type="SUPFAM" id="SSF81321">
    <property type="entry name" value="Family A G protein-coupled receptor-like"/>
    <property type="match status" value="1"/>
</dbReference>
<dbReference type="PRINTS" id="PR00237">
    <property type="entry name" value="GPCRRHODOPSN"/>
</dbReference>
<evidence type="ECO:0000256" key="7">
    <source>
        <dbReference type="RuleBase" id="RU363129"/>
    </source>
</evidence>
<keyword evidence="10" id="KW-1185">Reference proteome</keyword>
<evidence type="ECO:0000313" key="9">
    <source>
        <dbReference type="EMBL" id="CAG2254119.1"/>
    </source>
</evidence>